<organism evidence="3 4">
    <name type="scientific">Lithocarpus litseifolius</name>
    <dbReference type="NCBI Taxonomy" id="425828"/>
    <lineage>
        <taxon>Eukaryota</taxon>
        <taxon>Viridiplantae</taxon>
        <taxon>Streptophyta</taxon>
        <taxon>Embryophyta</taxon>
        <taxon>Tracheophyta</taxon>
        <taxon>Spermatophyta</taxon>
        <taxon>Magnoliopsida</taxon>
        <taxon>eudicotyledons</taxon>
        <taxon>Gunneridae</taxon>
        <taxon>Pentapetalae</taxon>
        <taxon>rosids</taxon>
        <taxon>fabids</taxon>
        <taxon>Fagales</taxon>
        <taxon>Fagaceae</taxon>
        <taxon>Lithocarpus</taxon>
    </lineage>
</organism>
<dbReference type="InterPro" id="IPR056648">
    <property type="entry name" value="DUF7746"/>
</dbReference>
<dbReference type="EMBL" id="JAZDWU010000004">
    <property type="protein sequence ID" value="KAL0006049.1"/>
    <property type="molecule type" value="Genomic_DNA"/>
</dbReference>
<dbReference type="PANTHER" id="PTHR33054">
    <property type="entry name" value="CCHC-TYPE DOMAIN-CONTAINING PROTEIN"/>
    <property type="match status" value="1"/>
</dbReference>
<dbReference type="PANTHER" id="PTHR33054:SF9">
    <property type="entry name" value="CCHC-TYPE DOMAIN-CONTAINING PROTEIN"/>
    <property type="match status" value="1"/>
</dbReference>
<accession>A0AAW2D7J1</accession>
<protein>
    <recommendedName>
        <fullName evidence="2">DUF7746 domain-containing protein</fullName>
    </recommendedName>
</protein>
<gene>
    <name evidence="3" type="ORF">SO802_013610</name>
</gene>
<sequence length="878" mass="101430">MSFTKNWYTKPTPPDMQFEERIFQSQFSVSADKLYEWNIDGFSEQQIINKMGHMSMVAITYMNNHDLDHPEIVDLLSTGFIGTLRGLPIFDEKRNSGIPDGVNTLIHTILKHFVGTLTNVSSRVSDYLNNLRCPTMSDYSKDCKAKPGKFKSKLNMLNINDKDQEDLIRILESNNSSDSLEDDLSSSDSCYHSADESSDSPNIKLGCRDSCCNTITSINTLTKHEENEKLLISLINQIQNPELQKEYLDRFKKNLTKTEDSKKLKSTISFEEVLERFNKKKPKELTIEDLKQKLTIVEQNIEYLRQELRTVKLDNININQELLILKMDKSIDKHQSDNEQDEPKDGDDSNQQALLSDTESSLRTLAAITNTTSKWIYATTCKWNIMTSSAERRNKGKGPAVYPQDERLPAGQPFVMHEGASSRRNPSRSTSLQEIVPAEVTFSSGDMHITLQEVISKTLQFHNGNFSDLPIPVKILIDNLHAAYINSNRKLFKKTLQALEIHFVNLAIQNDVYENLIIKLDSQIQQNPVNQPLPLHEAFASHSIHQDPYTSQLSGKEEIHSMDKMTLMGTDYAKLSLKTQFSVRCAVANLPSDIQKCIFESKAMFTSFDLWYDYFKKLVTASIPDPDELDVDDNVFIQLDWEEYFGTSARVYERKIHPFPGLLVNYEDDELDEEDMNPNWLSQMFEFGFIRMIRVSNRDQLNQLPQIIQQVVARTKSPSVTIRCWSTLPKWDTDNWMNVQPSKHLVLVNGYTHQGPWYKGDSFLSYKSPYSLAECWRNYFNNQILEVIQNLWKDYHFEGNTDRITVFGLKPYGVATQHISIADYINPRNFTNPLKEPIYEHLLYCGFCNQYTTYHEHDCDNEPTWDPRDNYSDYCDTN</sequence>
<feature type="compositionally biased region" description="Basic and acidic residues" evidence="1">
    <location>
        <begin position="333"/>
        <end position="347"/>
    </location>
</feature>
<feature type="domain" description="DUF7746" evidence="2">
    <location>
        <begin position="30"/>
        <end position="87"/>
    </location>
</feature>
<keyword evidence="4" id="KW-1185">Reference proteome</keyword>
<feature type="region of interest" description="Disordered" evidence="1">
    <location>
        <begin position="333"/>
        <end position="352"/>
    </location>
</feature>
<dbReference type="Proteomes" id="UP001459277">
    <property type="component" value="Unassembled WGS sequence"/>
</dbReference>
<evidence type="ECO:0000313" key="4">
    <source>
        <dbReference type="Proteomes" id="UP001459277"/>
    </source>
</evidence>
<evidence type="ECO:0000256" key="1">
    <source>
        <dbReference type="SAM" id="MobiDB-lite"/>
    </source>
</evidence>
<dbReference type="AlphaFoldDB" id="A0AAW2D7J1"/>
<comment type="caution">
    <text evidence="3">The sequence shown here is derived from an EMBL/GenBank/DDBJ whole genome shotgun (WGS) entry which is preliminary data.</text>
</comment>
<name>A0AAW2D7J1_9ROSI</name>
<evidence type="ECO:0000313" key="3">
    <source>
        <dbReference type="EMBL" id="KAL0006049.1"/>
    </source>
</evidence>
<reference evidence="3 4" key="1">
    <citation type="submission" date="2024-01" db="EMBL/GenBank/DDBJ databases">
        <title>A telomere-to-telomere, gap-free genome of sweet tea (Lithocarpus litseifolius).</title>
        <authorList>
            <person name="Zhou J."/>
        </authorList>
    </citation>
    <scope>NUCLEOTIDE SEQUENCE [LARGE SCALE GENOMIC DNA]</scope>
    <source>
        <strain evidence="3">Zhou-2022a</strain>
        <tissue evidence="3">Leaf</tissue>
    </source>
</reference>
<evidence type="ECO:0000259" key="2">
    <source>
        <dbReference type="Pfam" id="PF24925"/>
    </source>
</evidence>
<proteinExistence type="predicted"/>
<dbReference type="Pfam" id="PF24925">
    <property type="entry name" value="DUF7746"/>
    <property type="match status" value="1"/>
</dbReference>